<name>A0ACC0MNW0_RHOML</name>
<protein>
    <submittedName>
        <fullName evidence="1">Uncharacterized protein</fullName>
    </submittedName>
</protein>
<keyword evidence="2" id="KW-1185">Reference proteome</keyword>
<evidence type="ECO:0000313" key="2">
    <source>
        <dbReference type="Proteomes" id="UP001062846"/>
    </source>
</evidence>
<organism evidence="1 2">
    <name type="scientific">Rhododendron molle</name>
    <name type="common">Chinese azalea</name>
    <name type="synonym">Azalea mollis</name>
    <dbReference type="NCBI Taxonomy" id="49168"/>
    <lineage>
        <taxon>Eukaryota</taxon>
        <taxon>Viridiplantae</taxon>
        <taxon>Streptophyta</taxon>
        <taxon>Embryophyta</taxon>
        <taxon>Tracheophyta</taxon>
        <taxon>Spermatophyta</taxon>
        <taxon>Magnoliopsida</taxon>
        <taxon>eudicotyledons</taxon>
        <taxon>Gunneridae</taxon>
        <taxon>Pentapetalae</taxon>
        <taxon>asterids</taxon>
        <taxon>Ericales</taxon>
        <taxon>Ericaceae</taxon>
        <taxon>Ericoideae</taxon>
        <taxon>Rhodoreae</taxon>
        <taxon>Rhododendron</taxon>
    </lineage>
</organism>
<evidence type="ECO:0000313" key="1">
    <source>
        <dbReference type="EMBL" id="KAI8542244.1"/>
    </source>
</evidence>
<dbReference type="Proteomes" id="UP001062846">
    <property type="component" value="Chromosome 8"/>
</dbReference>
<dbReference type="EMBL" id="CM046395">
    <property type="protein sequence ID" value="KAI8542244.1"/>
    <property type="molecule type" value="Genomic_DNA"/>
</dbReference>
<accession>A0ACC0MNW0</accession>
<reference evidence="1" key="1">
    <citation type="submission" date="2022-02" db="EMBL/GenBank/DDBJ databases">
        <title>Plant Genome Project.</title>
        <authorList>
            <person name="Zhang R.-G."/>
        </authorList>
    </citation>
    <scope>NUCLEOTIDE SEQUENCE</scope>
    <source>
        <strain evidence="1">AT1</strain>
    </source>
</reference>
<gene>
    <name evidence="1" type="ORF">RHMOL_Rhmol08G0123400</name>
</gene>
<sequence length="273" mass="31276">MHSRDSSGKRVDMGTRKRGEGPSKEQNAEQRKKRNEEGERKKHMEWVASLKGRKVTCERQVCEHSLAENRYIGIIRDKGYCKGKIETVVGDVDIVVDPNIIAEYLDYERPLAESITYPRPGEEEVDMGLVYAEVFEGGVPGEAGGDLKDEYRTMNKFLHYNLFPRGMEKTPYEQELELLYVFMNENETMDFAKWIFDQLIQFKHDYKKGLNFPFPAMITKLWEDNGLDIRKERLDPSSPGIINATSENKRKTNGAKACEAKAKAQALAQAQAQ</sequence>
<proteinExistence type="predicted"/>
<comment type="caution">
    <text evidence="1">The sequence shown here is derived from an EMBL/GenBank/DDBJ whole genome shotgun (WGS) entry which is preliminary data.</text>
</comment>